<dbReference type="SUPFAM" id="SSF51182">
    <property type="entry name" value="RmlC-like cupins"/>
    <property type="match status" value="1"/>
</dbReference>
<dbReference type="Gene3D" id="2.60.120.10">
    <property type="entry name" value="Jelly Rolls"/>
    <property type="match status" value="1"/>
</dbReference>
<dbReference type="InterPro" id="IPR047263">
    <property type="entry name" value="HNL-like_cupin"/>
</dbReference>
<dbReference type="Pfam" id="PF07883">
    <property type="entry name" value="Cupin_2"/>
    <property type="match status" value="1"/>
</dbReference>
<dbReference type="CDD" id="cd02233">
    <property type="entry name" value="cupin_HNL-like"/>
    <property type="match status" value="1"/>
</dbReference>
<feature type="domain" description="Carboxymuconolactone decarboxylase-like" evidence="1">
    <location>
        <begin position="46"/>
        <end position="131"/>
    </location>
</feature>
<dbReference type="Gene3D" id="1.20.1290.10">
    <property type="entry name" value="AhpD-like"/>
    <property type="match status" value="1"/>
</dbReference>
<protein>
    <submittedName>
        <fullName evidence="3">Carboxymuconolactone decarboxylase</fullName>
    </submittedName>
</protein>
<dbReference type="GO" id="GO:0051920">
    <property type="term" value="F:peroxiredoxin activity"/>
    <property type="evidence" value="ECO:0007669"/>
    <property type="project" value="InterPro"/>
</dbReference>
<dbReference type="eggNOG" id="COG0599">
    <property type="taxonomic scope" value="Bacteria"/>
</dbReference>
<organism evidence="3 4">
    <name type="scientific">Phocaeicola salanitronis (strain DSM 18170 / JCM 13657 / CCUG 60908 / BL78)</name>
    <name type="common">Bacteroides salanitronis</name>
    <dbReference type="NCBI Taxonomy" id="667015"/>
    <lineage>
        <taxon>Bacteria</taxon>
        <taxon>Pseudomonadati</taxon>
        <taxon>Bacteroidota</taxon>
        <taxon>Bacteroidia</taxon>
        <taxon>Bacteroidales</taxon>
        <taxon>Bacteroidaceae</taxon>
        <taxon>Phocaeicola</taxon>
    </lineage>
</organism>
<sequence>MKSIQLNIRKFILLGMLVSTTNIQMTMAQEKITQTAGRVQLGEFAPEFAKVNDDVLFGEVWNRPGLSPHDRSMITIATLVGKGIIDSSLTHHLQFAKSNGVTRTEISELLTHVAFYAGWPNAWGAFRLAKDVWAEDVADDNGKAAFQREMIFPIGEPNTAYAQYFIGNSYLARVSGEQVPFSNVTFEPRCRNNWHIHHATKGGGQMLVCVAGRGWYQEEGKPAVQMLPGDVIHIPANVKHWHGAAADSWFAHLAFEVSGENTSNEWLEPVTDEEYDKLK</sequence>
<evidence type="ECO:0000313" key="4">
    <source>
        <dbReference type="Proteomes" id="UP000007486"/>
    </source>
</evidence>
<dbReference type="InterPro" id="IPR029032">
    <property type="entry name" value="AhpD-like"/>
</dbReference>
<dbReference type="Pfam" id="PF02627">
    <property type="entry name" value="CMD"/>
    <property type="match status" value="1"/>
</dbReference>
<dbReference type="InterPro" id="IPR003779">
    <property type="entry name" value="CMD-like"/>
</dbReference>
<dbReference type="InterPro" id="IPR013096">
    <property type="entry name" value="Cupin_2"/>
</dbReference>
<name>F0R547_PHOSB</name>
<feature type="domain" description="Cupin type-2" evidence="2">
    <location>
        <begin position="184"/>
        <end position="247"/>
    </location>
</feature>
<dbReference type="PANTHER" id="PTHR43698">
    <property type="entry name" value="RIBD C-TERMINAL DOMAIN CONTAINING PROTEIN"/>
    <property type="match status" value="1"/>
</dbReference>
<dbReference type="AlphaFoldDB" id="F0R547"/>
<dbReference type="InterPro" id="IPR011051">
    <property type="entry name" value="RmlC_Cupin_sf"/>
</dbReference>
<dbReference type="SUPFAM" id="SSF69118">
    <property type="entry name" value="AhpD-like"/>
    <property type="match status" value="1"/>
</dbReference>
<dbReference type="KEGG" id="bsa:Bacsa_3275"/>
<evidence type="ECO:0000259" key="2">
    <source>
        <dbReference type="Pfam" id="PF07883"/>
    </source>
</evidence>
<dbReference type="EMBL" id="CP002530">
    <property type="protein sequence ID" value="ADY37801.1"/>
    <property type="molecule type" value="Genomic_DNA"/>
</dbReference>
<dbReference type="STRING" id="667015.Bacsa_3275"/>
<accession>F0R547</accession>
<reference evidence="3 4" key="1">
    <citation type="journal article" date="2011" name="Stand. Genomic Sci.">
        <title>Complete genome sequence of Bacteroides salanitronis type strain (BL78).</title>
        <authorList>
            <person name="Gronow S."/>
            <person name="Held B."/>
            <person name="Lucas S."/>
            <person name="Lapidus A."/>
            <person name="Del Rio T.G."/>
            <person name="Nolan M."/>
            <person name="Tice H."/>
            <person name="Deshpande S."/>
            <person name="Cheng J.F."/>
            <person name="Pitluck S."/>
            <person name="Liolios K."/>
            <person name="Pagani I."/>
            <person name="Ivanova N."/>
            <person name="Mavromatis K."/>
            <person name="Pati A."/>
            <person name="Tapia R."/>
            <person name="Han C."/>
            <person name="Goodwin L."/>
            <person name="Chen A."/>
            <person name="Palaniappan K."/>
            <person name="Land M."/>
            <person name="Hauser L."/>
            <person name="Chang Y.J."/>
            <person name="Jeffries C.D."/>
            <person name="Brambilla E.M."/>
            <person name="Rohde M."/>
            <person name="Goker M."/>
            <person name="Detter J.C."/>
            <person name="Woyke T."/>
            <person name="Bristow J."/>
            <person name="Markowitz V."/>
            <person name="Hugenholtz P."/>
            <person name="Kyrpides N.C."/>
            <person name="Klenk H.P."/>
            <person name="Eisen J.A."/>
        </authorList>
    </citation>
    <scope>NUCLEOTIDE SEQUENCE [LARGE SCALE GENOMIC DNA]</scope>
    <source>
        <strain evidence="3 4">DSM 18170</strain>
    </source>
</reference>
<dbReference type="Proteomes" id="UP000007486">
    <property type="component" value="Chromosome"/>
</dbReference>
<gene>
    <name evidence="3" type="ordered locus">Bacsa_3275</name>
</gene>
<proteinExistence type="predicted"/>
<dbReference type="PANTHER" id="PTHR43698:SF1">
    <property type="entry name" value="BLL4564 PROTEIN"/>
    <property type="match status" value="1"/>
</dbReference>
<dbReference type="InterPro" id="IPR014710">
    <property type="entry name" value="RmlC-like_jellyroll"/>
</dbReference>
<evidence type="ECO:0000259" key="1">
    <source>
        <dbReference type="Pfam" id="PF02627"/>
    </source>
</evidence>
<evidence type="ECO:0000313" key="3">
    <source>
        <dbReference type="EMBL" id="ADY37801.1"/>
    </source>
</evidence>
<dbReference type="HOGENOM" id="CLU_072993_0_0_10"/>
<keyword evidence="4" id="KW-1185">Reference proteome</keyword>
<dbReference type="eggNOG" id="COG1917">
    <property type="taxonomic scope" value="Bacteria"/>
</dbReference>